<feature type="transmembrane region" description="Helical" evidence="1">
    <location>
        <begin position="63"/>
        <end position="87"/>
    </location>
</feature>
<feature type="transmembrane region" description="Helical" evidence="1">
    <location>
        <begin position="31"/>
        <end position="51"/>
    </location>
</feature>
<feature type="transmembrane region" description="Helical" evidence="1">
    <location>
        <begin position="194"/>
        <end position="219"/>
    </location>
</feature>
<keyword evidence="3" id="KW-1185">Reference proteome</keyword>
<sequence>MNICTLALLPPFKDGVKVDEKIINFVETVQFIFVSFTFPFYLIILFFLVDSQKQKSDKLRSPFFKLCISTAIVDIWTLLTNYFGAMFPKWGWGVSIYMSLDVIYTNLYLYFAWSTGICQAMSVSVLAANRVSAMLFPDIYKELWSGYKLTIAISIQFFFGLTIGMATYFNPTVLYRTEKNGVVSKFTNDTLTNAFFALGGVFLLFCVLFLISSYCYLFYRLRQQNQKRFKNSVNRIGIRKHPPKKNHSEFRLFIMSSIIVAIQITVFMLFVVRATNIIPLGAETFYLIYNALSDVYAGINPYLLWIFSKDLRKYIIDRTWLSRKKRLRLTTSVISLS</sequence>
<gene>
    <name evidence="2" type="ORF">CAMP_LOCUS10893</name>
</gene>
<dbReference type="AlphaFoldDB" id="A0A9P1N525"/>
<keyword evidence="1" id="KW-0812">Transmembrane</keyword>
<dbReference type="Proteomes" id="UP001152747">
    <property type="component" value="Unassembled WGS sequence"/>
</dbReference>
<reference evidence="2" key="1">
    <citation type="submission" date="2022-11" db="EMBL/GenBank/DDBJ databases">
        <authorList>
            <person name="Kikuchi T."/>
        </authorList>
    </citation>
    <scope>NUCLEOTIDE SEQUENCE</scope>
    <source>
        <strain evidence="2">PS1010</strain>
    </source>
</reference>
<feature type="transmembrane region" description="Helical" evidence="1">
    <location>
        <begin position="250"/>
        <end position="272"/>
    </location>
</feature>
<dbReference type="SUPFAM" id="SSF81321">
    <property type="entry name" value="Family A G protein-coupled receptor-like"/>
    <property type="match status" value="1"/>
</dbReference>
<dbReference type="OrthoDB" id="5798218at2759"/>
<keyword evidence="1" id="KW-0472">Membrane</keyword>
<accession>A0A9P1N525</accession>
<dbReference type="PANTHER" id="PTHR31748:SF1">
    <property type="entry name" value="SERPENTINE RECEPTOR, CLASS V"/>
    <property type="match status" value="1"/>
</dbReference>
<name>A0A9P1N525_9PELO</name>
<feature type="transmembrane region" description="Helical" evidence="1">
    <location>
        <begin position="149"/>
        <end position="169"/>
    </location>
</feature>
<feature type="transmembrane region" description="Helical" evidence="1">
    <location>
        <begin position="107"/>
        <end position="128"/>
    </location>
</feature>
<dbReference type="Pfam" id="PF10323">
    <property type="entry name" value="7TM_GPCR_Srv"/>
    <property type="match status" value="1"/>
</dbReference>
<evidence type="ECO:0000256" key="1">
    <source>
        <dbReference type="SAM" id="Phobius"/>
    </source>
</evidence>
<evidence type="ECO:0000313" key="2">
    <source>
        <dbReference type="EMBL" id="CAI5448256.1"/>
    </source>
</evidence>
<keyword evidence="1" id="KW-1133">Transmembrane helix</keyword>
<protein>
    <recommendedName>
        <fullName evidence="4">G-protein coupled receptors family 1 profile domain-containing protein</fullName>
    </recommendedName>
</protein>
<evidence type="ECO:0008006" key="4">
    <source>
        <dbReference type="Google" id="ProtNLM"/>
    </source>
</evidence>
<dbReference type="PANTHER" id="PTHR31748">
    <property type="entry name" value="SERPENTINE RECEPTOR, CLASS V"/>
    <property type="match status" value="1"/>
</dbReference>
<dbReference type="Gene3D" id="1.20.1070.10">
    <property type="entry name" value="Rhodopsin 7-helix transmembrane proteins"/>
    <property type="match status" value="1"/>
</dbReference>
<proteinExistence type="predicted"/>
<evidence type="ECO:0000313" key="3">
    <source>
        <dbReference type="Proteomes" id="UP001152747"/>
    </source>
</evidence>
<dbReference type="InterPro" id="IPR019426">
    <property type="entry name" value="7TM_GPCR_serpentine_rcpt_Srv"/>
</dbReference>
<feature type="transmembrane region" description="Helical" evidence="1">
    <location>
        <begin position="284"/>
        <end position="307"/>
    </location>
</feature>
<organism evidence="2 3">
    <name type="scientific">Caenorhabditis angaria</name>
    <dbReference type="NCBI Taxonomy" id="860376"/>
    <lineage>
        <taxon>Eukaryota</taxon>
        <taxon>Metazoa</taxon>
        <taxon>Ecdysozoa</taxon>
        <taxon>Nematoda</taxon>
        <taxon>Chromadorea</taxon>
        <taxon>Rhabditida</taxon>
        <taxon>Rhabditina</taxon>
        <taxon>Rhabditomorpha</taxon>
        <taxon>Rhabditoidea</taxon>
        <taxon>Rhabditidae</taxon>
        <taxon>Peloderinae</taxon>
        <taxon>Caenorhabditis</taxon>
    </lineage>
</organism>
<dbReference type="EMBL" id="CANHGI010000004">
    <property type="protein sequence ID" value="CAI5448256.1"/>
    <property type="molecule type" value="Genomic_DNA"/>
</dbReference>
<comment type="caution">
    <text evidence="2">The sequence shown here is derived from an EMBL/GenBank/DDBJ whole genome shotgun (WGS) entry which is preliminary data.</text>
</comment>